<dbReference type="GO" id="GO:0005886">
    <property type="term" value="C:plasma membrane"/>
    <property type="evidence" value="ECO:0007669"/>
    <property type="project" value="TreeGrafter"/>
</dbReference>
<evidence type="ECO:0000256" key="1">
    <source>
        <dbReference type="ARBA" id="ARBA00004141"/>
    </source>
</evidence>
<accession>A0A3M7SGG3</accession>
<keyword evidence="11" id="KW-1185">Reference proteome</keyword>
<comment type="subcellular location">
    <subcellularLocation>
        <location evidence="1">Membrane</location>
        <topology evidence="1">Multi-pass membrane protein</topology>
    </subcellularLocation>
</comment>
<evidence type="ECO:0000256" key="2">
    <source>
        <dbReference type="ARBA" id="ARBA00022692"/>
    </source>
</evidence>
<keyword evidence="6 10" id="KW-0675">Receptor</keyword>
<dbReference type="InterPro" id="IPR017452">
    <property type="entry name" value="GPCR_Rhodpsn_7TM"/>
</dbReference>
<feature type="transmembrane region" description="Helical" evidence="8">
    <location>
        <begin position="44"/>
        <end position="64"/>
    </location>
</feature>
<dbReference type="PRINTS" id="PR00237">
    <property type="entry name" value="GPCRRHODOPSN"/>
</dbReference>
<feature type="transmembrane region" description="Helical" evidence="8">
    <location>
        <begin position="76"/>
        <end position="103"/>
    </location>
</feature>
<protein>
    <submittedName>
        <fullName evidence="10">G-coupled receptor-like protein</fullName>
    </submittedName>
</protein>
<evidence type="ECO:0000313" key="11">
    <source>
        <dbReference type="Proteomes" id="UP000276133"/>
    </source>
</evidence>
<dbReference type="Pfam" id="PF00001">
    <property type="entry name" value="7tm_1"/>
    <property type="match status" value="1"/>
</dbReference>
<evidence type="ECO:0000256" key="6">
    <source>
        <dbReference type="ARBA" id="ARBA00023170"/>
    </source>
</evidence>
<dbReference type="Proteomes" id="UP000276133">
    <property type="component" value="Unassembled WGS sequence"/>
</dbReference>
<sequence length="474" mass="54793">MKLQQYQTAKPLDNKALALNLSIFNFSSNELEYVYRIRSIRHTLPWFIVSFGLIGNFFIIFIFLNRKKRGFSSNAFCFCALAITDSMALIFMLLQSMLSLNVVSNLSVACKLIKFIYYSSLQLSSWCLVLLTIDRLIAVLFIFKYKSWNKKFWAPKILIGIIVCIILLNLHIAIMTESQIKKKDIYDLITTKKPSNFRLASFKEDKPKLICSVNSVKFPIYSKLIFDNWDIYHAIIYGGLPFLIILVSNIAIILKLSFLKNSKIQKAHITRGESTKSLDKIDKSIKSVQITVMLLSIAFIFLFFTGPISFYMTFFYQNLSSVNRVKLQYIKVVLKYIAYINNAINFYVYVALSSEFRKEFVRLVRCCLKLRVISSTVSKCTTSTSVGSLDKFDDKQRPLPPITKPIVRKGLKFENQADLTRPFIDPNKNALEQFKFNNRQKKAFIYKNDKKSNPIIPEENNEKSLFVNSVSTYV</sequence>
<dbReference type="SMART" id="SM01381">
    <property type="entry name" value="7TM_GPCR_Srsx"/>
    <property type="match status" value="1"/>
</dbReference>
<dbReference type="SUPFAM" id="SSF81321">
    <property type="entry name" value="Family A G protein-coupled receptor-like"/>
    <property type="match status" value="1"/>
</dbReference>
<evidence type="ECO:0000256" key="4">
    <source>
        <dbReference type="ARBA" id="ARBA00023040"/>
    </source>
</evidence>
<feature type="transmembrane region" description="Helical" evidence="8">
    <location>
        <begin position="336"/>
        <end position="352"/>
    </location>
</feature>
<comment type="caution">
    <text evidence="10">The sequence shown here is derived from an EMBL/GenBank/DDBJ whole genome shotgun (WGS) entry which is preliminary data.</text>
</comment>
<reference evidence="10 11" key="1">
    <citation type="journal article" date="2018" name="Sci. Rep.">
        <title>Genomic signatures of local adaptation to the degree of environmental predictability in rotifers.</title>
        <authorList>
            <person name="Franch-Gras L."/>
            <person name="Hahn C."/>
            <person name="Garcia-Roger E.M."/>
            <person name="Carmona M.J."/>
            <person name="Serra M."/>
            <person name="Gomez A."/>
        </authorList>
    </citation>
    <scope>NUCLEOTIDE SEQUENCE [LARGE SCALE GENOMIC DNA]</scope>
    <source>
        <strain evidence="10">HYR1</strain>
    </source>
</reference>
<keyword evidence="7" id="KW-0807">Transducer</keyword>
<proteinExistence type="predicted"/>
<keyword evidence="2 8" id="KW-0812">Transmembrane</keyword>
<dbReference type="Gene3D" id="1.20.1070.10">
    <property type="entry name" value="Rhodopsin 7-helix transmembrane proteins"/>
    <property type="match status" value="1"/>
</dbReference>
<evidence type="ECO:0000259" key="9">
    <source>
        <dbReference type="PROSITE" id="PS50262"/>
    </source>
</evidence>
<dbReference type="PROSITE" id="PS50262">
    <property type="entry name" value="G_PROTEIN_RECEP_F1_2"/>
    <property type="match status" value="1"/>
</dbReference>
<dbReference type="PANTHER" id="PTHR24243:SF230">
    <property type="entry name" value="G-PROTEIN COUPLED RECEPTORS FAMILY 1 PROFILE DOMAIN-CONTAINING PROTEIN"/>
    <property type="match status" value="1"/>
</dbReference>
<dbReference type="GO" id="GO:0004930">
    <property type="term" value="F:G protein-coupled receptor activity"/>
    <property type="evidence" value="ECO:0007669"/>
    <property type="project" value="UniProtKB-KW"/>
</dbReference>
<evidence type="ECO:0000256" key="7">
    <source>
        <dbReference type="ARBA" id="ARBA00023224"/>
    </source>
</evidence>
<keyword evidence="5 8" id="KW-0472">Membrane</keyword>
<keyword evidence="4" id="KW-0297">G-protein coupled receptor</keyword>
<evidence type="ECO:0000256" key="8">
    <source>
        <dbReference type="SAM" id="Phobius"/>
    </source>
</evidence>
<evidence type="ECO:0000256" key="5">
    <source>
        <dbReference type="ARBA" id="ARBA00023136"/>
    </source>
</evidence>
<feature type="domain" description="G-protein coupled receptors family 1 profile" evidence="9">
    <location>
        <begin position="55"/>
        <end position="349"/>
    </location>
</feature>
<keyword evidence="3 8" id="KW-1133">Transmembrane helix</keyword>
<evidence type="ECO:0000313" key="10">
    <source>
        <dbReference type="EMBL" id="RNA34640.1"/>
    </source>
</evidence>
<organism evidence="10 11">
    <name type="scientific">Brachionus plicatilis</name>
    <name type="common">Marine rotifer</name>
    <name type="synonym">Brachionus muelleri</name>
    <dbReference type="NCBI Taxonomy" id="10195"/>
    <lineage>
        <taxon>Eukaryota</taxon>
        <taxon>Metazoa</taxon>
        <taxon>Spiralia</taxon>
        <taxon>Gnathifera</taxon>
        <taxon>Rotifera</taxon>
        <taxon>Eurotatoria</taxon>
        <taxon>Monogononta</taxon>
        <taxon>Pseudotrocha</taxon>
        <taxon>Ploima</taxon>
        <taxon>Brachionidae</taxon>
        <taxon>Brachionus</taxon>
    </lineage>
</organism>
<feature type="transmembrane region" description="Helical" evidence="8">
    <location>
        <begin position="123"/>
        <end position="145"/>
    </location>
</feature>
<feature type="transmembrane region" description="Helical" evidence="8">
    <location>
        <begin position="157"/>
        <end position="174"/>
    </location>
</feature>
<evidence type="ECO:0000256" key="3">
    <source>
        <dbReference type="ARBA" id="ARBA00022989"/>
    </source>
</evidence>
<dbReference type="STRING" id="10195.A0A3M7SGG3"/>
<name>A0A3M7SGG3_BRAPC</name>
<dbReference type="InterPro" id="IPR000276">
    <property type="entry name" value="GPCR_Rhodpsn"/>
</dbReference>
<dbReference type="AlphaFoldDB" id="A0A3M7SGG3"/>
<gene>
    <name evidence="10" type="ORF">BpHYR1_046314</name>
</gene>
<dbReference type="OrthoDB" id="9990906at2759"/>
<feature type="transmembrane region" description="Helical" evidence="8">
    <location>
        <begin position="290"/>
        <end position="316"/>
    </location>
</feature>
<dbReference type="EMBL" id="REGN01001442">
    <property type="protein sequence ID" value="RNA34640.1"/>
    <property type="molecule type" value="Genomic_DNA"/>
</dbReference>
<dbReference type="PANTHER" id="PTHR24243">
    <property type="entry name" value="G-PROTEIN COUPLED RECEPTOR"/>
    <property type="match status" value="1"/>
</dbReference>
<feature type="transmembrane region" description="Helical" evidence="8">
    <location>
        <begin position="231"/>
        <end position="254"/>
    </location>
</feature>